<dbReference type="RefSeq" id="WP_053223108.1">
    <property type="nucleotide sequence ID" value="NZ_JSVA01000008.1"/>
</dbReference>
<dbReference type="EMBL" id="JSVA01000008">
    <property type="protein sequence ID" value="KOF03175.1"/>
    <property type="molecule type" value="Genomic_DNA"/>
</dbReference>
<proteinExistence type="predicted"/>
<dbReference type="PROSITE" id="PS51755">
    <property type="entry name" value="OMPR_PHOB"/>
    <property type="match status" value="1"/>
</dbReference>
<feature type="modified residue" description="4-aspartylphosphate" evidence="6">
    <location>
        <position position="52"/>
    </location>
</feature>
<dbReference type="Pfam" id="PF00072">
    <property type="entry name" value="Response_reg"/>
    <property type="match status" value="1"/>
</dbReference>
<dbReference type="InterPro" id="IPR001867">
    <property type="entry name" value="OmpR/PhoB-type_DNA-bd"/>
</dbReference>
<dbReference type="GO" id="GO:0000156">
    <property type="term" value="F:phosphorelay response regulator activity"/>
    <property type="evidence" value="ECO:0007669"/>
    <property type="project" value="TreeGrafter"/>
</dbReference>
<keyword evidence="11" id="KW-1185">Reference proteome</keyword>
<dbReference type="Proteomes" id="UP000036908">
    <property type="component" value="Unassembled WGS sequence"/>
</dbReference>
<feature type="domain" description="Response regulatory" evidence="8">
    <location>
        <begin position="3"/>
        <end position="117"/>
    </location>
</feature>
<dbReference type="PATRIC" id="fig|1566026.4.peg.3352"/>
<dbReference type="InterPro" id="IPR039420">
    <property type="entry name" value="WalR-like"/>
</dbReference>
<keyword evidence="2" id="KW-0902">Two-component regulatory system</keyword>
<dbReference type="InterPro" id="IPR011006">
    <property type="entry name" value="CheY-like_superfamily"/>
</dbReference>
<dbReference type="Gene3D" id="1.10.10.10">
    <property type="entry name" value="Winged helix-like DNA-binding domain superfamily/Winged helix DNA-binding domain"/>
    <property type="match status" value="1"/>
</dbReference>
<dbReference type="CDD" id="cd00383">
    <property type="entry name" value="trans_reg_C"/>
    <property type="match status" value="1"/>
</dbReference>
<keyword evidence="1 6" id="KW-0597">Phosphoprotein</keyword>
<sequence length="226" mass="25440">MKNILLVEDEQNVAAFIKKGLEEEGYVVEVAHSAESARNTITTSQFDMYILDVILPGISGLELCKQLRKEGVQKPILMLTALSSTENVVQGLNSGADDYLAKPFKFQELLARINAIARRSQKYQNSQLLTVGKLVLDKDSKTANRAGTEIKLTSTEYKLLEYMMVNSGKVLSRVELLKNVWDLHFDVGTNVVDVYVNYLRNKIDKEFKVKMIQTVIGMGYILKDEA</sequence>
<evidence type="ECO:0000256" key="2">
    <source>
        <dbReference type="ARBA" id="ARBA00023012"/>
    </source>
</evidence>
<evidence type="ECO:0000313" key="11">
    <source>
        <dbReference type="Proteomes" id="UP000036908"/>
    </source>
</evidence>
<keyword evidence="5" id="KW-0804">Transcription</keyword>
<dbReference type="GO" id="GO:0032993">
    <property type="term" value="C:protein-DNA complex"/>
    <property type="evidence" value="ECO:0007669"/>
    <property type="project" value="TreeGrafter"/>
</dbReference>
<dbReference type="FunFam" id="3.40.50.2300:FF:000001">
    <property type="entry name" value="DNA-binding response regulator PhoB"/>
    <property type="match status" value="1"/>
</dbReference>
<evidence type="ECO:0000256" key="6">
    <source>
        <dbReference type="PROSITE-ProRule" id="PRU00169"/>
    </source>
</evidence>
<evidence type="ECO:0000256" key="1">
    <source>
        <dbReference type="ARBA" id="ARBA00022553"/>
    </source>
</evidence>
<name>A0A0L8ALX8_9BACT</name>
<dbReference type="CDD" id="cd19935">
    <property type="entry name" value="REC_OmpR_CusR-like"/>
    <property type="match status" value="1"/>
</dbReference>
<dbReference type="OrthoDB" id="9790442at2"/>
<dbReference type="SMART" id="SM00862">
    <property type="entry name" value="Trans_reg_C"/>
    <property type="match status" value="1"/>
</dbReference>
<dbReference type="SUPFAM" id="SSF46894">
    <property type="entry name" value="C-terminal effector domain of the bipartite response regulators"/>
    <property type="match status" value="1"/>
</dbReference>
<dbReference type="GO" id="GO:0000976">
    <property type="term" value="F:transcription cis-regulatory region binding"/>
    <property type="evidence" value="ECO:0007669"/>
    <property type="project" value="TreeGrafter"/>
</dbReference>
<dbReference type="PANTHER" id="PTHR48111:SF22">
    <property type="entry name" value="REGULATOR OF RPOS"/>
    <property type="match status" value="1"/>
</dbReference>
<dbReference type="Gene3D" id="6.10.250.690">
    <property type="match status" value="1"/>
</dbReference>
<dbReference type="PROSITE" id="PS50110">
    <property type="entry name" value="RESPONSE_REGULATORY"/>
    <property type="match status" value="1"/>
</dbReference>
<dbReference type="FunFam" id="1.10.10.10:FF:000005">
    <property type="entry name" value="Two-component system response regulator"/>
    <property type="match status" value="1"/>
</dbReference>
<dbReference type="InterPro" id="IPR036388">
    <property type="entry name" value="WH-like_DNA-bd_sf"/>
</dbReference>
<evidence type="ECO:0000256" key="3">
    <source>
        <dbReference type="ARBA" id="ARBA00023015"/>
    </source>
</evidence>
<reference evidence="11" key="1">
    <citation type="submission" date="2014-11" db="EMBL/GenBank/DDBJ databases">
        <title>Genome sequencing of Roseivirga sp. D-25.</title>
        <authorList>
            <person name="Selvaratnam C."/>
            <person name="Thevarajoo S."/>
            <person name="Goh K.M."/>
            <person name="Eee R."/>
            <person name="Chan K.-G."/>
            <person name="Chong C.S."/>
        </authorList>
    </citation>
    <scope>NUCLEOTIDE SEQUENCE [LARGE SCALE GENOMIC DNA]</scope>
    <source>
        <strain evidence="11">D-25</strain>
    </source>
</reference>
<dbReference type="PANTHER" id="PTHR48111">
    <property type="entry name" value="REGULATOR OF RPOS"/>
    <property type="match status" value="1"/>
</dbReference>
<evidence type="ECO:0000256" key="7">
    <source>
        <dbReference type="PROSITE-ProRule" id="PRU01091"/>
    </source>
</evidence>
<dbReference type="GO" id="GO:0005829">
    <property type="term" value="C:cytosol"/>
    <property type="evidence" value="ECO:0007669"/>
    <property type="project" value="TreeGrafter"/>
</dbReference>
<evidence type="ECO:0000259" key="9">
    <source>
        <dbReference type="PROSITE" id="PS51755"/>
    </source>
</evidence>
<evidence type="ECO:0000256" key="5">
    <source>
        <dbReference type="ARBA" id="ARBA00023163"/>
    </source>
</evidence>
<dbReference type="Pfam" id="PF00486">
    <property type="entry name" value="Trans_reg_C"/>
    <property type="match status" value="1"/>
</dbReference>
<dbReference type="SMART" id="SM00448">
    <property type="entry name" value="REC"/>
    <property type="match status" value="1"/>
</dbReference>
<feature type="DNA-binding region" description="OmpR/PhoB-type" evidence="7">
    <location>
        <begin position="126"/>
        <end position="224"/>
    </location>
</feature>
<organism evidence="10 11">
    <name type="scientific">Roseivirga seohaensis subsp. aquiponti</name>
    <dbReference type="NCBI Taxonomy" id="1566026"/>
    <lineage>
        <taxon>Bacteria</taxon>
        <taxon>Pseudomonadati</taxon>
        <taxon>Bacteroidota</taxon>
        <taxon>Cytophagia</taxon>
        <taxon>Cytophagales</taxon>
        <taxon>Roseivirgaceae</taxon>
        <taxon>Roseivirga</taxon>
    </lineage>
</organism>
<dbReference type="GO" id="GO:0006355">
    <property type="term" value="P:regulation of DNA-templated transcription"/>
    <property type="evidence" value="ECO:0007669"/>
    <property type="project" value="InterPro"/>
</dbReference>
<dbReference type="AlphaFoldDB" id="A0A0L8ALX8"/>
<evidence type="ECO:0000256" key="4">
    <source>
        <dbReference type="ARBA" id="ARBA00023125"/>
    </source>
</evidence>
<accession>A0A0L8ALX8</accession>
<evidence type="ECO:0000259" key="8">
    <source>
        <dbReference type="PROSITE" id="PS50110"/>
    </source>
</evidence>
<dbReference type="InterPro" id="IPR001789">
    <property type="entry name" value="Sig_transdc_resp-reg_receiver"/>
</dbReference>
<feature type="domain" description="OmpR/PhoB-type" evidence="9">
    <location>
        <begin position="126"/>
        <end position="224"/>
    </location>
</feature>
<dbReference type="InterPro" id="IPR016032">
    <property type="entry name" value="Sig_transdc_resp-reg_C-effctor"/>
</dbReference>
<protein>
    <submittedName>
        <fullName evidence="10">Transcriptional regulator</fullName>
    </submittedName>
</protein>
<dbReference type="Gene3D" id="3.40.50.2300">
    <property type="match status" value="1"/>
</dbReference>
<keyword evidence="3" id="KW-0805">Transcription regulation</keyword>
<evidence type="ECO:0000313" key="10">
    <source>
        <dbReference type="EMBL" id="KOF03175.1"/>
    </source>
</evidence>
<dbReference type="SUPFAM" id="SSF52172">
    <property type="entry name" value="CheY-like"/>
    <property type="match status" value="1"/>
</dbReference>
<comment type="caution">
    <text evidence="10">The sequence shown here is derived from an EMBL/GenBank/DDBJ whole genome shotgun (WGS) entry which is preliminary data.</text>
</comment>
<keyword evidence="4 7" id="KW-0238">DNA-binding</keyword>
<gene>
    <name evidence="10" type="ORF">OB69_07605</name>
</gene>